<dbReference type="Gene3D" id="3.30.1370.60">
    <property type="entry name" value="Hypothetical oxidoreductase yiak, domain 2"/>
    <property type="match status" value="1"/>
</dbReference>
<dbReference type="RefSeq" id="WP_141615442.1">
    <property type="nucleotide sequence ID" value="NZ_CP041253.1"/>
</dbReference>
<keyword evidence="3" id="KW-1185">Reference proteome</keyword>
<gene>
    <name evidence="2" type="ORF">FKX85_14620</name>
</gene>
<sequence>MEKRVDFSALQETLKQVLLHYHFPEERASLSAQLFAQASLDGVPSHGVNRFLSYLSSIEKGLIVPSAQPEAVAKFGGFERWNGHLGPGNLNAHAAMKGAISMAKSTGFGCVALQNTNHWMRAGNYGWQAVEAGCIGICFTNTKPNMPGWGGSEPKLGNNPLVVAIPRQNGPIVLDTAMSQFAYGKMAIYAKEGKEMPYAAGFDGEGKLSRSPAEIIQKELALPIGLWKGAGLSLVLDMLAMLLSGGQATFEVGKQDDESGLSQVFLAVNPENFGLDEWMEERLDAVVSDLKESGVFGKGNSLRYPGEQTLKVRAENIRSGVPVDEDIWIEINNILT</sequence>
<accession>A0A514CK69</accession>
<dbReference type="OrthoDB" id="9769447at2"/>
<dbReference type="Pfam" id="PF02615">
    <property type="entry name" value="Ldh_2"/>
    <property type="match status" value="1"/>
</dbReference>
<dbReference type="Gene3D" id="1.10.1530.10">
    <property type="match status" value="1"/>
</dbReference>
<dbReference type="PANTHER" id="PTHR11091">
    <property type="entry name" value="OXIDOREDUCTASE-RELATED"/>
    <property type="match status" value="1"/>
</dbReference>
<dbReference type="GO" id="GO:0047559">
    <property type="term" value="F:3-dehydro-L-gulonate 2-dehydrogenase activity"/>
    <property type="evidence" value="ECO:0007669"/>
    <property type="project" value="UniProtKB-EC"/>
</dbReference>
<evidence type="ECO:0000256" key="1">
    <source>
        <dbReference type="ARBA" id="ARBA00023002"/>
    </source>
</evidence>
<dbReference type="KEGG" id="echi:FKX85_14620"/>
<proteinExistence type="predicted"/>
<dbReference type="EC" id="1.1.1.130" evidence="2"/>
<reference evidence="2 3" key="1">
    <citation type="submission" date="2019-06" db="EMBL/GenBank/DDBJ databases">
        <title>Echinicola alkalisoli sp. nov. isolated from saline soil.</title>
        <authorList>
            <person name="Sun J.-Q."/>
            <person name="Xu L."/>
        </authorList>
    </citation>
    <scope>NUCLEOTIDE SEQUENCE [LARGE SCALE GENOMIC DNA]</scope>
    <source>
        <strain evidence="2 3">LN3S3</strain>
    </source>
</reference>
<evidence type="ECO:0000313" key="2">
    <source>
        <dbReference type="EMBL" id="QDH80206.1"/>
    </source>
</evidence>
<dbReference type="SUPFAM" id="SSF89733">
    <property type="entry name" value="L-sulfolactate dehydrogenase-like"/>
    <property type="match status" value="1"/>
</dbReference>
<dbReference type="InterPro" id="IPR036111">
    <property type="entry name" value="Mal/L-sulfo/L-lacto_DH-like_sf"/>
</dbReference>
<keyword evidence="1 2" id="KW-0560">Oxidoreductase</keyword>
<dbReference type="AlphaFoldDB" id="A0A514CK69"/>
<organism evidence="2 3">
    <name type="scientific">Echinicola soli</name>
    <dbReference type="NCBI Taxonomy" id="2591634"/>
    <lineage>
        <taxon>Bacteria</taxon>
        <taxon>Pseudomonadati</taxon>
        <taxon>Bacteroidota</taxon>
        <taxon>Cytophagia</taxon>
        <taxon>Cytophagales</taxon>
        <taxon>Cyclobacteriaceae</taxon>
        <taxon>Echinicola</taxon>
    </lineage>
</organism>
<dbReference type="InterPro" id="IPR043144">
    <property type="entry name" value="Mal/L-sulf/L-lact_DH-like_ah"/>
</dbReference>
<name>A0A514CK69_9BACT</name>
<dbReference type="Proteomes" id="UP000316614">
    <property type="component" value="Chromosome"/>
</dbReference>
<evidence type="ECO:0000313" key="3">
    <source>
        <dbReference type="Proteomes" id="UP000316614"/>
    </source>
</evidence>
<dbReference type="EMBL" id="CP041253">
    <property type="protein sequence ID" value="QDH80206.1"/>
    <property type="molecule type" value="Genomic_DNA"/>
</dbReference>
<dbReference type="NCBIfam" id="NF009750">
    <property type="entry name" value="PRK13260.1"/>
    <property type="match status" value="1"/>
</dbReference>
<dbReference type="PANTHER" id="PTHR11091:SF3">
    <property type="entry name" value="2,3-DIKETO-L-GULONATE REDUCTASE"/>
    <property type="match status" value="1"/>
</dbReference>
<protein>
    <submittedName>
        <fullName evidence="2">3-dehydro-L-gulonate 2-dehydrogenase</fullName>
        <ecNumber evidence="2">1.1.1.130</ecNumber>
    </submittedName>
</protein>
<dbReference type="InterPro" id="IPR003767">
    <property type="entry name" value="Malate/L-lactate_DH-like"/>
</dbReference>
<dbReference type="InterPro" id="IPR043143">
    <property type="entry name" value="Mal/L-sulf/L-lact_DH-like_NADP"/>
</dbReference>